<proteinExistence type="predicted"/>
<sequence length="662" mass="73251">MEPLLKRLLLPDADLTSLLALLVDEIRPAKAQDFETARRNLQALCYLLSIHLELRSALRAAFNTLLRTHRHIELYTTTGILPNTGFASEGFRRIGHKLLPEVLDPGLLRSVLRSTFDRPSDRHWVVGVGDDAWLRLLEAMHFDEEPTSETFPHSLLELLRSLRVLSYGIAACGMEPELLRLEPSLVTHESPFVVQNLEMADYIEAYPDHWGKSIAADSDDLHLRVLFGQCQEVIERVRRNAARNGTSIHLTYQLQRLRQLLRRSEHLLDILAGLHGDLDEASAYPPIVSLFTRLVSDECLRNDLGRHWRQNTELIALRVTDNASRHGEHYITETRAEYWSMARSAMIGGVVIAGMACLKILLAKAALPPLTGALAFSLNYGLGFCLIHILHGTVATKQPAMTANAIAASLSNGGGKLRDIEALTDLIARTCRSQIIAILGNVCIAIPLAGLIAFAIFSSSGEHFTSPDKSLHLLEEQSLVHSAAVFYAAIAGVCLFISGLISGYYDNYAAYNRIPERILQLGWPQRLFGEARMRRGAAYIGDNLGALAGNLLFGFLLGGTTFFGLLVGLPIDIRHVAFSSAFIGIAFVGLDLLPDLWLLAWAVLGVATIGFMNLMVSFALALNVALRSRQVSDPQWKNLARSVVSHLRRQPRDFFMPPIKTA</sequence>
<gene>
    <name evidence="6" type="ORF">AW09_002137</name>
</gene>
<dbReference type="InterPro" id="IPR011385">
    <property type="entry name" value="Site-sp_rcmbase"/>
</dbReference>
<comment type="subcellular location">
    <subcellularLocation>
        <location evidence="1">Membrane</location>
        <topology evidence="1">Multi-pass membrane protein</topology>
    </subcellularLocation>
</comment>
<dbReference type="InterPro" id="IPR023271">
    <property type="entry name" value="Aquaporin-like"/>
</dbReference>
<dbReference type="Gene3D" id="1.20.1080.10">
    <property type="entry name" value="Glycerol uptake facilitator protein"/>
    <property type="match status" value="1"/>
</dbReference>
<evidence type="ECO:0000313" key="6">
    <source>
        <dbReference type="EMBL" id="KFB72664.1"/>
    </source>
</evidence>
<keyword evidence="4 5" id="KW-0472">Membrane</keyword>
<dbReference type="GO" id="GO:0016020">
    <property type="term" value="C:membrane"/>
    <property type="evidence" value="ECO:0007669"/>
    <property type="project" value="UniProtKB-SubCell"/>
</dbReference>
<evidence type="ECO:0000256" key="4">
    <source>
        <dbReference type="ARBA" id="ARBA00023136"/>
    </source>
</evidence>
<protein>
    <submittedName>
        <fullName evidence="6">Site-specific recombinase</fullName>
    </submittedName>
</protein>
<dbReference type="Pfam" id="PF10136">
    <property type="entry name" value="SpecificRecomb"/>
    <property type="match status" value="1"/>
</dbReference>
<dbReference type="PIRSF" id="PIRSF015380">
    <property type="entry name" value="Site-sp_rcmb"/>
    <property type="match status" value="1"/>
</dbReference>
<keyword evidence="2 5" id="KW-0812">Transmembrane</keyword>
<evidence type="ECO:0000256" key="3">
    <source>
        <dbReference type="ARBA" id="ARBA00022989"/>
    </source>
</evidence>
<feature type="transmembrane region" description="Helical" evidence="5">
    <location>
        <begin position="478"/>
        <end position="505"/>
    </location>
</feature>
<dbReference type="Proteomes" id="UP000020077">
    <property type="component" value="Unassembled WGS sequence"/>
</dbReference>
<evidence type="ECO:0000313" key="7">
    <source>
        <dbReference type="Proteomes" id="UP000020077"/>
    </source>
</evidence>
<evidence type="ECO:0000256" key="2">
    <source>
        <dbReference type="ARBA" id="ARBA00022692"/>
    </source>
</evidence>
<keyword evidence="3 5" id="KW-1133">Transmembrane helix</keyword>
<accession>A0A080M6E1</accession>
<feature type="transmembrane region" description="Helical" evidence="5">
    <location>
        <begin position="370"/>
        <end position="391"/>
    </location>
</feature>
<reference evidence="6 7" key="1">
    <citation type="submission" date="2014-02" db="EMBL/GenBank/DDBJ databases">
        <title>Expanding our view of genomic diversity in Candidatus Accumulibacter clades.</title>
        <authorList>
            <person name="Skennerton C.T."/>
            <person name="Barr J.J."/>
            <person name="Slater F.R."/>
            <person name="Bond P.L."/>
            <person name="Tyson G.W."/>
        </authorList>
    </citation>
    <scope>NUCLEOTIDE SEQUENCE [LARGE SCALE GENOMIC DNA]</scope>
    <source>
        <strain evidence="7">BA-91</strain>
    </source>
</reference>
<name>A0A080M6E1_9PROT</name>
<dbReference type="EMBL" id="JDVG02000355">
    <property type="protein sequence ID" value="KFB72664.1"/>
    <property type="molecule type" value="Genomic_DNA"/>
</dbReference>
<evidence type="ECO:0000256" key="1">
    <source>
        <dbReference type="ARBA" id="ARBA00004141"/>
    </source>
</evidence>
<feature type="transmembrane region" description="Helical" evidence="5">
    <location>
        <begin position="599"/>
        <end position="626"/>
    </location>
</feature>
<organism evidence="6 7">
    <name type="scientific">Candidatus Accumulibacter phosphatis</name>
    <dbReference type="NCBI Taxonomy" id="327160"/>
    <lineage>
        <taxon>Bacteria</taxon>
        <taxon>Pseudomonadati</taxon>
        <taxon>Pseudomonadota</taxon>
        <taxon>Betaproteobacteria</taxon>
        <taxon>Candidatus Accumulibacter</taxon>
    </lineage>
</organism>
<feature type="transmembrane region" description="Helical" evidence="5">
    <location>
        <begin position="435"/>
        <end position="457"/>
    </location>
</feature>
<comment type="caution">
    <text evidence="6">The sequence shown here is derived from an EMBL/GenBank/DDBJ whole genome shotgun (WGS) entry which is preliminary data.</text>
</comment>
<evidence type="ECO:0000256" key="5">
    <source>
        <dbReference type="SAM" id="Phobius"/>
    </source>
</evidence>
<dbReference type="AlphaFoldDB" id="A0A080M6E1"/>
<feature type="transmembrane region" description="Helical" evidence="5">
    <location>
        <begin position="551"/>
        <end position="569"/>
    </location>
</feature>